<gene>
    <name evidence="1" type="ORF">GJV26_16575</name>
</gene>
<keyword evidence="2" id="KW-1185">Reference proteome</keyword>
<proteinExistence type="predicted"/>
<name>A0A6I3XN50_9BURK</name>
<dbReference type="AlphaFoldDB" id="A0A6I3XN50"/>
<dbReference type="OrthoDB" id="277577at2"/>
<protein>
    <submittedName>
        <fullName evidence="1">DUF4154 domain-containing protein</fullName>
    </submittedName>
</protein>
<evidence type="ECO:0000313" key="2">
    <source>
        <dbReference type="Proteomes" id="UP000431684"/>
    </source>
</evidence>
<reference evidence="1 2" key="1">
    <citation type="submission" date="2019-11" db="EMBL/GenBank/DDBJ databases">
        <title>Draft Genome Sequences of Six Type Strains of the Genus Massilia.</title>
        <authorList>
            <person name="Miess H."/>
            <person name="Frediansyah A."/>
            <person name="Goeker M."/>
            <person name="Gross H."/>
        </authorList>
    </citation>
    <scope>NUCLEOTIDE SEQUENCE [LARGE SCALE GENOMIC DNA]</scope>
    <source>
        <strain evidence="1 2">DSM 17513</strain>
    </source>
</reference>
<comment type="caution">
    <text evidence="1">The sequence shown here is derived from an EMBL/GenBank/DDBJ whole genome shotgun (WGS) entry which is preliminary data.</text>
</comment>
<dbReference type="EMBL" id="WNWM01000002">
    <property type="protein sequence ID" value="MUI14058.1"/>
    <property type="molecule type" value="Genomic_DNA"/>
</dbReference>
<organism evidence="1 2">
    <name type="scientific">Pseudoduganella dura</name>
    <dbReference type="NCBI Taxonomy" id="321982"/>
    <lineage>
        <taxon>Bacteria</taxon>
        <taxon>Pseudomonadati</taxon>
        <taxon>Pseudomonadota</taxon>
        <taxon>Betaproteobacteria</taxon>
        <taxon>Burkholderiales</taxon>
        <taxon>Oxalobacteraceae</taxon>
        <taxon>Telluria group</taxon>
        <taxon>Pseudoduganella</taxon>
    </lineage>
</organism>
<dbReference type="Pfam" id="PF13689">
    <property type="entry name" value="DUF4154"/>
    <property type="match status" value="1"/>
</dbReference>
<sequence length="202" mass="21680">MNDRIEAINQRGPGNVEPGKLTRRQWLVAALAAGISPARADGELERQVKAAFLYRFGGFVEWPESAFVRADSPLVIGLHEADELAGPLARTVTGRTVNGRVLQVMKLKKADAVGGERAPHIAFVGAQDTTAAQGLLDGCRERPILTVSDSGHVHGLGSVINFLVAEERVRFEVSLKAAETARLRISARLLSAAWRVRPGASA</sequence>
<dbReference type="InterPro" id="IPR025293">
    <property type="entry name" value="YfiR/HmsC-like"/>
</dbReference>
<dbReference type="Proteomes" id="UP000431684">
    <property type="component" value="Unassembled WGS sequence"/>
</dbReference>
<evidence type="ECO:0000313" key="1">
    <source>
        <dbReference type="EMBL" id="MUI14058.1"/>
    </source>
</evidence>
<accession>A0A6I3XN50</accession>